<keyword evidence="4" id="KW-1185">Reference proteome</keyword>
<protein>
    <submittedName>
        <fullName evidence="3">Uncharacterized protein</fullName>
    </submittedName>
</protein>
<feature type="chain" id="PRO_5004718730" evidence="2">
    <location>
        <begin position="20"/>
        <end position="305"/>
    </location>
</feature>
<dbReference type="RefSeq" id="XP_009055166.1">
    <property type="nucleotide sequence ID" value="XM_009056918.1"/>
</dbReference>
<feature type="compositionally biased region" description="Low complexity" evidence="1">
    <location>
        <begin position="249"/>
        <end position="262"/>
    </location>
</feature>
<sequence length="305" mass="33869">MLHQYRVIFFLGIIGLVLSDLNSAPKDNGSLELKKTRPHRRASEGAPADSQSQQDQSDNELCTSDGKSIQKKPSLGSASKNVRNLSPALDLPNNRPTRKQGNKFRIKRSGEEGKKKRRKRKRGKKKRKKMKGGKKKKKMKQKNGKKEKPNESMMEKAVDSVVEKAKEGEEVIKGMMGTPKKHKKEKGKKSKAEKGTKETKGKKSEEGKGKEGKAEKGKKETKGKKQTVKVEISHAGSKKKDDWTPVDISSSKKGSSKPSAGQKSDKVKIKVAGKGVPHSASTTNMPILSLLLFTFFCHQFFNYLV</sequence>
<feature type="compositionally biased region" description="Basic residues" evidence="1">
    <location>
        <begin position="179"/>
        <end position="189"/>
    </location>
</feature>
<feature type="region of interest" description="Disordered" evidence="1">
    <location>
        <begin position="24"/>
        <end position="270"/>
    </location>
</feature>
<evidence type="ECO:0000256" key="2">
    <source>
        <dbReference type="SAM" id="SignalP"/>
    </source>
</evidence>
<reference evidence="3" key="1">
    <citation type="journal article" date="2013" name="Nature">
        <title>Insights into bilaterian evolution from three spiralian genomes.</title>
        <authorList>
            <person name="Simakov O."/>
            <person name="Marletaz F."/>
            <person name="Cho S.J."/>
            <person name="Edsinger-Gonzales E."/>
            <person name="Havlak P."/>
            <person name="Hellsten U."/>
            <person name="Kuo D.H."/>
            <person name="Larsson T."/>
            <person name="Lv J."/>
            <person name="Arendt D."/>
            <person name="Savage R."/>
            <person name="Osoegawa K."/>
            <person name="de Jong P."/>
            <person name="Grimwood J."/>
            <person name="Chapman J.A."/>
            <person name="Shapiro H."/>
            <person name="Aerts A."/>
            <person name="Otillar R.P."/>
            <person name="Terry A.Y."/>
            <person name="Boore J.L."/>
            <person name="Grigoriev I.V."/>
            <person name="Lindberg D.R."/>
            <person name="Seaver E.C."/>
            <person name="Weisblat D.A."/>
            <person name="Putnam N.H."/>
            <person name="Rokhsar D.S."/>
        </authorList>
    </citation>
    <scope>NUCLEOTIDE SEQUENCE [LARGE SCALE GENOMIC DNA]</scope>
</reference>
<keyword evidence="2" id="KW-0732">Signal</keyword>
<feature type="compositionally biased region" description="Basic residues" evidence="1">
    <location>
        <begin position="96"/>
        <end position="107"/>
    </location>
</feature>
<dbReference type="Proteomes" id="UP000030746">
    <property type="component" value="Unassembled WGS sequence"/>
</dbReference>
<dbReference type="AlphaFoldDB" id="V4AL66"/>
<feature type="signal peptide" evidence="2">
    <location>
        <begin position="1"/>
        <end position="19"/>
    </location>
</feature>
<evidence type="ECO:0000313" key="4">
    <source>
        <dbReference type="Proteomes" id="UP000030746"/>
    </source>
</evidence>
<evidence type="ECO:0000313" key="3">
    <source>
        <dbReference type="EMBL" id="ESO94326.1"/>
    </source>
</evidence>
<organism evidence="3 4">
    <name type="scientific">Lottia gigantea</name>
    <name type="common">Giant owl limpet</name>
    <dbReference type="NCBI Taxonomy" id="225164"/>
    <lineage>
        <taxon>Eukaryota</taxon>
        <taxon>Metazoa</taxon>
        <taxon>Spiralia</taxon>
        <taxon>Lophotrochozoa</taxon>
        <taxon>Mollusca</taxon>
        <taxon>Gastropoda</taxon>
        <taxon>Patellogastropoda</taxon>
        <taxon>Lottioidea</taxon>
        <taxon>Lottiidae</taxon>
        <taxon>Lottia</taxon>
    </lineage>
</organism>
<dbReference type="GeneID" id="20248960"/>
<dbReference type="KEGG" id="lgi:LOTGIDRAFT_232556"/>
<dbReference type="EMBL" id="KB201847">
    <property type="protein sequence ID" value="ESO94326.1"/>
    <property type="molecule type" value="Genomic_DNA"/>
</dbReference>
<gene>
    <name evidence="3" type="ORF">LOTGIDRAFT_232556</name>
</gene>
<dbReference type="HOGENOM" id="CLU_913024_0_0_1"/>
<evidence type="ECO:0000256" key="1">
    <source>
        <dbReference type="SAM" id="MobiDB-lite"/>
    </source>
</evidence>
<name>V4AL66_LOTGI</name>
<feature type="compositionally biased region" description="Basic and acidic residues" evidence="1">
    <location>
        <begin position="144"/>
        <end position="172"/>
    </location>
</feature>
<accession>V4AL66</accession>
<dbReference type="CTD" id="20248960"/>
<feature type="compositionally biased region" description="Basic and acidic residues" evidence="1">
    <location>
        <begin position="190"/>
        <end position="220"/>
    </location>
</feature>
<feature type="compositionally biased region" description="Basic residues" evidence="1">
    <location>
        <begin position="115"/>
        <end position="143"/>
    </location>
</feature>
<dbReference type="OMA" id="CKKDHAA"/>
<proteinExistence type="predicted"/>